<name>A0A9P6B171_9AGAM</name>
<feature type="compositionally biased region" description="Basic and acidic residues" evidence="3">
    <location>
        <begin position="183"/>
        <end position="200"/>
    </location>
</feature>
<feature type="domain" description="CCHC-type" evidence="4">
    <location>
        <begin position="295"/>
        <end position="310"/>
    </location>
</feature>
<dbReference type="PROSITE" id="PS50158">
    <property type="entry name" value="ZF_CCHC"/>
    <property type="match status" value="1"/>
</dbReference>
<keyword evidence="2" id="KW-0479">Metal-binding</keyword>
<dbReference type="GO" id="GO:0008270">
    <property type="term" value="F:zinc ion binding"/>
    <property type="evidence" value="ECO:0007669"/>
    <property type="project" value="UniProtKB-KW"/>
</dbReference>
<evidence type="ECO:0000256" key="3">
    <source>
        <dbReference type="SAM" id="MobiDB-lite"/>
    </source>
</evidence>
<dbReference type="SMART" id="SM00343">
    <property type="entry name" value="ZnF_C2HC"/>
    <property type="match status" value="1"/>
</dbReference>
<organism evidence="5 6">
    <name type="scientific">Hydnum rufescens UP504</name>
    <dbReference type="NCBI Taxonomy" id="1448309"/>
    <lineage>
        <taxon>Eukaryota</taxon>
        <taxon>Fungi</taxon>
        <taxon>Dikarya</taxon>
        <taxon>Basidiomycota</taxon>
        <taxon>Agaricomycotina</taxon>
        <taxon>Agaricomycetes</taxon>
        <taxon>Cantharellales</taxon>
        <taxon>Hydnaceae</taxon>
        <taxon>Hydnum</taxon>
    </lineage>
</organism>
<reference evidence="5" key="1">
    <citation type="journal article" date="2020" name="Nat. Commun.">
        <title>Large-scale genome sequencing of mycorrhizal fungi provides insights into the early evolution of symbiotic traits.</title>
        <authorList>
            <person name="Miyauchi S."/>
            <person name="Kiss E."/>
            <person name="Kuo A."/>
            <person name="Drula E."/>
            <person name="Kohler A."/>
            <person name="Sanchez-Garcia M."/>
            <person name="Morin E."/>
            <person name="Andreopoulos B."/>
            <person name="Barry K.W."/>
            <person name="Bonito G."/>
            <person name="Buee M."/>
            <person name="Carver A."/>
            <person name="Chen C."/>
            <person name="Cichocki N."/>
            <person name="Clum A."/>
            <person name="Culley D."/>
            <person name="Crous P.W."/>
            <person name="Fauchery L."/>
            <person name="Girlanda M."/>
            <person name="Hayes R.D."/>
            <person name="Keri Z."/>
            <person name="LaButti K."/>
            <person name="Lipzen A."/>
            <person name="Lombard V."/>
            <person name="Magnuson J."/>
            <person name="Maillard F."/>
            <person name="Murat C."/>
            <person name="Nolan M."/>
            <person name="Ohm R.A."/>
            <person name="Pangilinan J."/>
            <person name="Pereira M.F."/>
            <person name="Perotto S."/>
            <person name="Peter M."/>
            <person name="Pfister S."/>
            <person name="Riley R."/>
            <person name="Sitrit Y."/>
            <person name="Stielow J.B."/>
            <person name="Szollosi G."/>
            <person name="Zifcakova L."/>
            <person name="Stursova M."/>
            <person name="Spatafora J.W."/>
            <person name="Tedersoo L."/>
            <person name="Vaario L.M."/>
            <person name="Yamada A."/>
            <person name="Yan M."/>
            <person name="Wang P."/>
            <person name="Xu J."/>
            <person name="Bruns T."/>
            <person name="Baldrian P."/>
            <person name="Vilgalys R."/>
            <person name="Dunand C."/>
            <person name="Henrissat B."/>
            <person name="Grigoriev I.V."/>
            <person name="Hibbett D."/>
            <person name="Nagy L.G."/>
            <person name="Martin F.M."/>
        </authorList>
    </citation>
    <scope>NUCLEOTIDE SEQUENCE</scope>
    <source>
        <strain evidence="5">UP504</strain>
    </source>
</reference>
<feature type="region of interest" description="Disordered" evidence="3">
    <location>
        <begin position="180"/>
        <end position="253"/>
    </location>
</feature>
<feature type="compositionally biased region" description="Acidic residues" evidence="3">
    <location>
        <begin position="202"/>
        <end position="214"/>
    </location>
</feature>
<keyword evidence="2" id="KW-0863">Zinc-finger</keyword>
<dbReference type="InterPro" id="IPR036875">
    <property type="entry name" value="Znf_CCHC_sf"/>
</dbReference>
<comment type="caution">
    <text evidence="5">The sequence shown here is derived from an EMBL/GenBank/DDBJ whole genome shotgun (WGS) entry which is preliminary data.</text>
</comment>
<sequence length="431" mass="49508">MSTTTFICMPGPCSRDAPQFKGKRILHFLAEYEFCATVAHLTPTQTIRQITHYCVTKSERFIESLDEYYNDDWEVFKSHLLDYYPSEEEKSYYKVDHLLKLICKDRKLSSIEKFDNYIHECMVIARVLKDHKALLQTDKYDYFWRGVKPMSFHEEIGNVLRNSKLWMDLTNPPPMNEATQAIKLHDNRSNVASDDDKSSDMMDLDDDSGMDDSDDKARQVKNRKLQSKLDNKHKKEENITKPSDTTKAPDQGDLMKSNIDNLVEKIGRLTIVLGQFDPDKVAHCTGKFNVSSIECFMCGEQGHSLKECPETKAFIVKKVLKILNKGRLVQLDGTDLPRRDINNGGSFELLNQEFTVFGNYEYEVFPAERKQGDGLLDEDVEMWDTTMDQPSSCKQKEVVGNKGSPITKLRPKTNPALEDIVMQSKPNQGKK</sequence>
<gene>
    <name evidence="5" type="ORF">BS47DRAFT_1360738</name>
</gene>
<dbReference type="EMBL" id="MU128946">
    <property type="protein sequence ID" value="KAF9515771.1"/>
    <property type="molecule type" value="Genomic_DNA"/>
</dbReference>
<evidence type="ECO:0000313" key="5">
    <source>
        <dbReference type="EMBL" id="KAF9515771.1"/>
    </source>
</evidence>
<feature type="compositionally biased region" description="Basic and acidic residues" evidence="3">
    <location>
        <begin position="227"/>
        <end position="239"/>
    </location>
</feature>
<dbReference type="SUPFAM" id="SSF57756">
    <property type="entry name" value="Retrovirus zinc finger-like domains"/>
    <property type="match status" value="1"/>
</dbReference>
<accession>A0A9P6B171</accession>
<dbReference type="InterPro" id="IPR001878">
    <property type="entry name" value="Znf_CCHC"/>
</dbReference>
<protein>
    <recommendedName>
        <fullName evidence="4">CCHC-type domain-containing protein</fullName>
    </recommendedName>
</protein>
<evidence type="ECO:0000256" key="2">
    <source>
        <dbReference type="PROSITE-ProRule" id="PRU00047"/>
    </source>
</evidence>
<dbReference type="AlphaFoldDB" id="A0A9P6B171"/>
<dbReference type="GO" id="GO:0006397">
    <property type="term" value="P:mRNA processing"/>
    <property type="evidence" value="ECO:0007669"/>
    <property type="project" value="UniProtKB-KW"/>
</dbReference>
<keyword evidence="2" id="KW-0862">Zinc</keyword>
<keyword evidence="1" id="KW-0507">mRNA processing</keyword>
<feature type="region of interest" description="Disordered" evidence="3">
    <location>
        <begin position="388"/>
        <end position="414"/>
    </location>
</feature>
<proteinExistence type="predicted"/>
<dbReference type="Proteomes" id="UP000886523">
    <property type="component" value="Unassembled WGS sequence"/>
</dbReference>
<evidence type="ECO:0000259" key="4">
    <source>
        <dbReference type="PROSITE" id="PS50158"/>
    </source>
</evidence>
<evidence type="ECO:0000256" key="1">
    <source>
        <dbReference type="ARBA" id="ARBA00022664"/>
    </source>
</evidence>
<evidence type="ECO:0000313" key="6">
    <source>
        <dbReference type="Proteomes" id="UP000886523"/>
    </source>
</evidence>
<dbReference type="OrthoDB" id="8026949at2759"/>
<dbReference type="GO" id="GO:0003676">
    <property type="term" value="F:nucleic acid binding"/>
    <property type="evidence" value="ECO:0007669"/>
    <property type="project" value="InterPro"/>
</dbReference>
<keyword evidence="6" id="KW-1185">Reference proteome</keyword>